<keyword evidence="1" id="KW-0472">Membrane</keyword>
<dbReference type="InterPro" id="IPR001466">
    <property type="entry name" value="Beta-lactam-related"/>
</dbReference>
<keyword evidence="4" id="KW-1185">Reference proteome</keyword>
<reference evidence="3" key="2">
    <citation type="journal article" date="2023" name="ISME Commun">
        <title>Characterization of a bloom-associated alphaproteobacterial lineage, 'Candidatus Phycosocius': insights into freshwater algal-bacterial interactions.</title>
        <authorList>
            <person name="Tanabe Y."/>
            <person name="Yamaguchi H."/>
            <person name="Yoshida M."/>
            <person name="Kai A."/>
            <person name="Okazaki Y."/>
        </authorList>
    </citation>
    <scope>NUCLEOTIDE SEQUENCE</scope>
    <source>
        <strain evidence="3">BOTRYCO-1</strain>
    </source>
</reference>
<evidence type="ECO:0000259" key="2">
    <source>
        <dbReference type="Pfam" id="PF00144"/>
    </source>
</evidence>
<sequence length="408" mass="44203">MWWNAEGEGAVMKIQPRTMVIMAALVVLLGLAMAIGWSDWQGSQRAGWKDGDWTSVGSSEAIQKVLDQETRANTNIPGQILYVRAPSLKLDQAWVAGPDLRTDDDVRVASNTKTFVAAMALMLVEEGTLKLDAPIGPYVSPKVRDMLRANDYGLETITLRQLLNHTSGIPDYFGVGLFAFLALVPNAYGLSAHWTPETEIWFAVTFGQKVEPGKTFAYSDTNYLIAADMIKVATKAPNIGVAARGLLQWPKLGADETYWEALEPEPKGTRRTEQFRGGIRDSAVDVSYDQYGGGGLVMSMDDLGLATRAVVLGQVFKDPARTIKLMQTAGPDPIAGGYALGIEPITLAGETCWGHGGFWGTAAFHCPRLDITVARSVGQANARFDMSKDSSPLAHLIARAQAVERAGR</sequence>
<dbReference type="Gene3D" id="3.40.710.10">
    <property type="entry name" value="DD-peptidase/beta-lactamase superfamily"/>
    <property type="match status" value="1"/>
</dbReference>
<dbReference type="PANTHER" id="PTHR43283:SF7">
    <property type="entry name" value="BETA-LACTAMASE-RELATED DOMAIN-CONTAINING PROTEIN"/>
    <property type="match status" value="1"/>
</dbReference>
<accession>A0ABQ4PW68</accession>
<keyword evidence="1" id="KW-1133">Transmembrane helix</keyword>
<evidence type="ECO:0000313" key="3">
    <source>
        <dbReference type="EMBL" id="GIU66918.1"/>
    </source>
</evidence>
<proteinExistence type="predicted"/>
<gene>
    <name evidence="3" type="ORF">PsB1_1072</name>
</gene>
<dbReference type="EMBL" id="BPFZ01000005">
    <property type="protein sequence ID" value="GIU66918.1"/>
    <property type="molecule type" value="Genomic_DNA"/>
</dbReference>
<dbReference type="InterPro" id="IPR012338">
    <property type="entry name" value="Beta-lactam/transpept-like"/>
</dbReference>
<protein>
    <submittedName>
        <fullName evidence="3">Serine hydrolase</fullName>
    </submittedName>
</protein>
<name>A0ABQ4PW68_9PROT</name>
<dbReference type="GO" id="GO:0016787">
    <property type="term" value="F:hydrolase activity"/>
    <property type="evidence" value="ECO:0007669"/>
    <property type="project" value="UniProtKB-KW"/>
</dbReference>
<feature type="domain" description="Beta-lactamase-related" evidence="2">
    <location>
        <begin position="100"/>
        <end position="375"/>
    </location>
</feature>
<dbReference type="Proteomes" id="UP001161064">
    <property type="component" value="Unassembled WGS sequence"/>
</dbReference>
<reference evidence="3" key="1">
    <citation type="submission" date="2021-05" db="EMBL/GenBank/DDBJ databases">
        <authorList>
            <person name="Tanabe Y."/>
        </authorList>
    </citation>
    <scope>NUCLEOTIDE SEQUENCE</scope>
    <source>
        <strain evidence="3">BOTRYCO-1</strain>
    </source>
</reference>
<organism evidence="3 4">
    <name type="scientific">Candidatus Phycosocius spiralis</name>
    <dbReference type="NCBI Taxonomy" id="2815099"/>
    <lineage>
        <taxon>Bacteria</taxon>
        <taxon>Pseudomonadati</taxon>
        <taxon>Pseudomonadota</taxon>
        <taxon>Alphaproteobacteria</taxon>
        <taxon>Caulobacterales</taxon>
        <taxon>Caulobacterales incertae sedis</taxon>
        <taxon>Candidatus Phycosocius</taxon>
    </lineage>
</organism>
<evidence type="ECO:0000313" key="4">
    <source>
        <dbReference type="Proteomes" id="UP001161064"/>
    </source>
</evidence>
<keyword evidence="1" id="KW-0812">Transmembrane</keyword>
<dbReference type="PANTHER" id="PTHR43283">
    <property type="entry name" value="BETA-LACTAMASE-RELATED"/>
    <property type="match status" value="1"/>
</dbReference>
<dbReference type="SUPFAM" id="SSF56601">
    <property type="entry name" value="beta-lactamase/transpeptidase-like"/>
    <property type="match status" value="1"/>
</dbReference>
<dbReference type="Pfam" id="PF00144">
    <property type="entry name" value="Beta-lactamase"/>
    <property type="match status" value="1"/>
</dbReference>
<evidence type="ECO:0000256" key="1">
    <source>
        <dbReference type="SAM" id="Phobius"/>
    </source>
</evidence>
<comment type="caution">
    <text evidence="3">The sequence shown here is derived from an EMBL/GenBank/DDBJ whole genome shotgun (WGS) entry which is preliminary data.</text>
</comment>
<keyword evidence="3" id="KW-0378">Hydrolase</keyword>
<feature type="transmembrane region" description="Helical" evidence="1">
    <location>
        <begin position="20"/>
        <end position="40"/>
    </location>
</feature>
<dbReference type="InterPro" id="IPR050789">
    <property type="entry name" value="Diverse_Enzym_Activities"/>
</dbReference>